<dbReference type="Gene3D" id="1.25.10.90">
    <property type="match status" value="1"/>
</dbReference>
<evidence type="ECO:0008006" key="2">
    <source>
        <dbReference type="Google" id="ProtNLM"/>
    </source>
</evidence>
<dbReference type="EMBL" id="CP000473">
    <property type="protein sequence ID" value="ABJ85952.1"/>
    <property type="molecule type" value="Genomic_DNA"/>
</dbReference>
<accession>Q01WL3</accession>
<organism evidence="1">
    <name type="scientific">Solibacter usitatus (strain Ellin6076)</name>
    <dbReference type="NCBI Taxonomy" id="234267"/>
    <lineage>
        <taxon>Bacteria</taxon>
        <taxon>Pseudomonadati</taxon>
        <taxon>Acidobacteriota</taxon>
        <taxon>Terriglobia</taxon>
        <taxon>Bryobacterales</taxon>
        <taxon>Solibacteraceae</taxon>
        <taxon>Candidatus Solibacter</taxon>
    </lineage>
</organism>
<dbReference type="InParanoid" id="Q01WL3"/>
<dbReference type="STRING" id="234267.Acid_4995"/>
<name>Q01WL3_SOLUE</name>
<dbReference type="PANTHER" id="PTHR41291">
    <property type="entry name" value="DNA ALKYLATION REPAIR PROTEIN"/>
    <property type="match status" value="1"/>
</dbReference>
<reference evidence="1" key="1">
    <citation type="submission" date="2006-10" db="EMBL/GenBank/DDBJ databases">
        <title>Complete sequence of Solibacter usitatus Ellin6076.</title>
        <authorList>
            <consortium name="US DOE Joint Genome Institute"/>
            <person name="Copeland A."/>
            <person name="Lucas S."/>
            <person name="Lapidus A."/>
            <person name="Barry K."/>
            <person name="Detter J.C."/>
            <person name="Glavina del Rio T."/>
            <person name="Hammon N."/>
            <person name="Israni S."/>
            <person name="Dalin E."/>
            <person name="Tice H."/>
            <person name="Pitluck S."/>
            <person name="Thompson L.S."/>
            <person name="Brettin T."/>
            <person name="Bruce D."/>
            <person name="Han C."/>
            <person name="Tapia R."/>
            <person name="Gilna P."/>
            <person name="Schmutz J."/>
            <person name="Larimer F."/>
            <person name="Land M."/>
            <person name="Hauser L."/>
            <person name="Kyrpides N."/>
            <person name="Mikhailova N."/>
            <person name="Janssen P.H."/>
            <person name="Kuske C.R."/>
            <person name="Richardson P."/>
        </authorList>
    </citation>
    <scope>NUCLEOTIDE SEQUENCE</scope>
    <source>
        <strain evidence="1">Ellin6076</strain>
    </source>
</reference>
<dbReference type="PANTHER" id="PTHR41291:SF1">
    <property type="entry name" value="DNA ALKYLATION REPAIR PROTEIN"/>
    <property type="match status" value="1"/>
</dbReference>
<proteinExistence type="predicted"/>
<dbReference type="AlphaFoldDB" id="Q01WL3"/>
<evidence type="ECO:0000313" key="1">
    <source>
        <dbReference type="EMBL" id="ABJ85952.1"/>
    </source>
</evidence>
<dbReference type="InterPro" id="IPR014825">
    <property type="entry name" value="DNA_alkylation"/>
</dbReference>
<dbReference type="KEGG" id="sus:Acid_4995"/>
<dbReference type="eggNOG" id="COG4912">
    <property type="taxonomic scope" value="Bacteria"/>
</dbReference>
<gene>
    <name evidence="1" type="ordered locus">Acid_4995</name>
</gene>
<dbReference type="SUPFAM" id="SSF48371">
    <property type="entry name" value="ARM repeat"/>
    <property type="match status" value="1"/>
</dbReference>
<dbReference type="HOGENOM" id="CLU_061369_1_0_0"/>
<dbReference type="CDD" id="cd06561">
    <property type="entry name" value="AlkD_like"/>
    <property type="match status" value="1"/>
</dbReference>
<dbReference type="InterPro" id="IPR016024">
    <property type="entry name" value="ARM-type_fold"/>
</dbReference>
<dbReference type="OrthoDB" id="9784740at2"/>
<protein>
    <recommendedName>
        <fullName evidence="2">DNA alkylation repair enzyme</fullName>
    </recommendedName>
</protein>
<dbReference type="Pfam" id="PF08713">
    <property type="entry name" value="DNA_alkylation"/>
    <property type="match status" value="1"/>
</dbReference>
<sequence length="186" mass="20769">MEAPEILAALRTQANPVDVAGMARYGISTNGTLGVPVKALRELAKSIGRDHRLALDLWDSGIHEARILATIIDDPALVTKRQMDRWARDFDSWDVCDQACQNLFRYTPHAWEMAAKWSAARPEFVRRTGFALMAGLAVKSKSAPREYFESFLPLIAAASTDPRNMVKKSVAWARRTVTHRLAMSNS</sequence>